<accession>Q310R8</accession>
<dbReference type="AlphaFoldDB" id="Q310R8"/>
<dbReference type="SUPFAM" id="SSF56281">
    <property type="entry name" value="Metallo-hydrolase/oxidoreductase"/>
    <property type="match status" value="1"/>
</dbReference>
<organism evidence="4 5">
    <name type="scientific">Oleidesulfovibrio alaskensis (strain ATCC BAA-1058 / DSM 17464 / G20)</name>
    <name type="common">Desulfovibrio alaskensis</name>
    <dbReference type="NCBI Taxonomy" id="207559"/>
    <lineage>
        <taxon>Bacteria</taxon>
        <taxon>Pseudomonadati</taxon>
        <taxon>Thermodesulfobacteriota</taxon>
        <taxon>Desulfovibrionia</taxon>
        <taxon>Desulfovibrionales</taxon>
        <taxon>Desulfovibrionaceae</taxon>
        <taxon>Oleidesulfovibrio</taxon>
    </lineage>
</organism>
<name>Q310R8_OLEA2</name>
<dbReference type="InterPro" id="IPR050698">
    <property type="entry name" value="MBL"/>
</dbReference>
<evidence type="ECO:0000256" key="1">
    <source>
        <dbReference type="ARBA" id="ARBA00022801"/>
    </source>
</evidence>
<dbReference type="Proteomes" id="UP000002710">
    <property type="component" value="Chromosome"/>
</dbReference>
<dbReference type="Gene3D" id="3.40.50.10890">
    <property type="match status" value="1"/>
</dbReference>
<dbReference type="PANTHER" id="PTHR11203:SF37">
    <property type="entry name" value="INTEGRATOR COMPLEX SUBUNIT 11"/>
    <property type="match status" value="1"/>
</dbReference>
<dbReference type="InterPro" id="IPR036866">
    <property type="entry name" value="RibonucZ/Hydroxyglut_hydro"/>
</dbReference>
<dbReference type="HOGENOM" id="CLU_009673_5_2_7"/>
<dbReference type="EMBL" id="CP000112">
    <property type="protein sequence ID" value="ABB38578.1"/>
    <property type="molecule type" value="Genomic_DNA"/>
</dbReference>
<evidence type="ECO:0000313" key="5">
    <source>
        <dbReference type="Proteomes" id="UP000002710"/>
    </source>
</evidence>
<dbReference type="RefSeq" id="WP_011367708.1">
    <property type="nucleotide sequence ID" value="NC_007519.1"/>
</dbReference>
<dbReference type="SMART" id="SM00849">
    <property type="entry name" value="Lactamase_B"/>
    <property type="match status" value="1"/>
</dbReference>
<dbReference type="STRING" id="207559.Dde_1781"/>
<dbReference type="Pfam" id="PF16661">
    <property type="entry name" value="Lactamase_B_6"/>
    <property type="match status" value="1"/>
</dbReference>
<dbReference type="CDD" id="cd16295">
    <property type="entry name" value="TTHA0252-CPSF-like_MBL-fold"/>
    <property type="match status" value="1"/>
</dbReference>
<protein>
    <submittedName>
        <fullName evidence="4">RNA-metabolising metallo-beta-lactamase</fullName>
    </submittedName>
</protein>
<sequence>MKVQFLGAARTVTGSCYVVESGGVRFAVDCGMHQGNHEIEKRNYETDVYSPETIDFFLITHAHIDHTGLLPRMVRDGFTGPVYCTEPTRDLLEIMLQDSANIQEMEAEWQTRKQKRKGRKPVDPLYTFADAARVSRFFENVEYNRPFSPVEGVTVTYKDAGHILGSAFLEIEVCEHGRCSRLIFSGDLGKPNSLIVRDPEAAAAADYLFVESTYGDRNHKDESNSRQELAEAIAYSYRQGEKVIIPAFAVERTQEVLYTLFLLQKEGRMPVDMPIFLDSPLAIRATEIFRKHPRFFDEEMQKLLLSGEDPFAMPSLRLTTKTQESQAINNYTGPAVIISASGMCNAGRIKHHLRHNIWRPGASIVFVGYQAVGTPGRRIVDGARSIRLFGEEIAIQAKVFTIGGFSGHAGQSQILDWVGKFATKEMKVFLVHGEEKAQQALKAILEEKYELSVHSPGYLEEIELEPGEAVVTTGDPQRYQPQLNWDFLLSETEARMMQLRARKGDIEHADWAQQVEIRDRLLELNNEMLGILSEL</sequence>
<dbReference type="eggNOG" id="COG1236">
    <property type="taxonomic scope" value="Bacteria"/>
</dbReference>
<evidence type="ECO:0000259" key="2">
    <source>
        <dbReference type="SMART" id="SM00849"/>
    </source>
</evidence>
<dbReference type="Pfam" id="PF07521">
    <property type="entry name" value="RMMBL"/>
    <property type="match status" value="1"/>
</dbReference>
<dbReference type="Gene3D" id="3.60.15.10">
    <property type="entry name" value="Ribonuclease Z/Hydroxyacylglutathione hydrolase-like"/>
    <property type="match status" value="1"/>
</dbReference>
<dbReference type="InterPro" id="IPR022712">
    <property type="entry name" value="Beta_Casp"/>
</dbReference>
<dbReference type="GO" id="GO:0016787">
    <property type="term" value="F:hydrolase activity"/>
    <property type="evidence" value="ECO:0007669"/>
    <property type="project" value="UniProtKB-KW"/>
</dbReference>
<dbReference type="GO" id="GO:0004521">
    <property type="term" value="F:RNA endonuclease activity"/>
    <property type="evidence" value="ECO:0007669"/>
    <property type="project" value="TreeGrafter"/>
</dbReference>
<keyword evidence="5" id="KW-1185">Reference proteome</keyword>
<dbReference type="DNASU" id="3756781"/>
<proteinExistence type="predicted"/>
<evidence type="ECO:0000313" key="4">
    <source>
        <dbReference type="EMBL" id="ABB38578.1"/>
    </source>
</evidence>
<dbReference type="Pfam" id="PF10996">
    <property type="entry name" value="Beta-Casp"/>
    <property type="match status" value="1"/>
</dbReference>
<evidence type="ECO:0000259" key="3">
    <source>
        <dbReference type="SMART" id="SM01027"/>
    </source>
</evidence>
<feature type="domain" description="Beta-Casp" evidence="3">
    <location>
        <begin position="253"/>
        <end position="379"/>
    </location>
</feature>
<keyword evidence="1" id="KW-0378">Hydrolase</keyword>
<dbReference type="PANTHER" id="PTHR11203">
    <property type="entry name" value="CLEAVAGE AND POLYADENYLATION SPECIFICITY FACTOR FAMILY MEMBER"/>
    <property type="match status" value="1"/>
</dbReference>
<reference evidence="4 5" key="1">
    <citation type="journal article" date="2011" name="J. Bacteriol.">
        <title>Complete genome sequence and updated annotation of Desulfovibrio alaskensis G20.</title>
        <authorList>
            <person name="Hauser L.J."/>
            <person name="Land M.L."/>
            <person name="Brown S.D."/>
            <person name="Larimer F."/>
            <person name="Keller K.L."/>
            <person name="Rapp-Giles B.J."/>
            <person name="Price M.N."/>
            <person name="Lin M."/>
            <person name="Bruce D.C."/>
            <person name="Detter J.C."/>
            <person name="Tapia R."/>
            <person name="Han C.S."/>
            <person name="Goodwin L.A."/>
            <person name="Cheng J.F."/>
            <person name="Pitluck S."/>
            <person name="Copeland A."/>
            <person name="Lucas S."/>
            <person name="Nolan M."/>
            <person name="Lapidus A.L."/>
            <person name="Palumbo A.V."/>
            <person name="Wall J.D."/>
        </authorList>
    </citation>
    <scope>NUCLEOTIDE SEQUENCE [LARGE SCALE GENOMIC DNA]</scope>
    <source>
        <strain evidence="5">ATCC BAA 1058 / DSM 17464 / G20</strain>
    </source>
</reference>
<dbReference type="SMART" id="SM01027">
    <property type="entry name" value="Beta-Casp"/>
    <property type="match status" value="1"/>
</dbReference>
<gene>
    <name evidence="4" type="ordered locus">Dde_1781</name>
</gene>
<dbReference type="InterPro" id="IPR001279">
    <property type="entry name" value="Metallo-B-lactamas"/>
</dbReference>
<feature type="domain" description="Metallo-beta-lactamase" evidence="2">
    <location>
        <begin position="13"/>
        <end position="248"/>
    </location>
</feature>
<dbReference type="InterPro" id="IPR011108">
    <property type="entry name" value="RMMBL"/>
</dbReference>
<dbReference type="KEGG" id="dde:Dde_1781"/>